<sequence length="242" mass="27923">MKKNHSQFSKKNTHKNSLLSRIAVFFMFFLLLVIFFSYWRPWEKISTVHVSSVNIPEQNVKKVLKIGPGSYRWQVVGQEIFLVNRLKMANDKITDADFKLAGQKLEIIVHERVNAGFFLQNGQWFELDSQARKLKVDKPNGIAPIYTGFKDDQQRSQVAKSFTTLNYAIRHNVSEIIFAPDKNNNQKIILVMNDGNTVYASIRSFADKMKYYPSIVAQMNDKGVVDLQYGSYSYAYGNKSKE</sequence>
<dbReference type="PANTHER" id="PTHR37820:SF1">
    <property type="entry name" value="CELL DIVISION PROTEIN FTSQ"/>
    <property type="match status" value="1"/>
</dbReference>
<keyword evidence="3 6" id="KW-0812">Transmembrane</keyword>
<dbReference type="GO" id="GO:0032153">
    <property type="term" value="C:cell division site"/>
    <property type="evidence" value="ECO:0007669"/>
    <property type="project" value="UniProtKB-UniRule"/>
</dbReference>
<dbReference type="Proteomes" id="UP000245433">
    <property type="component" value="Unassembled WGS sequence"/>
</dbReference>
<evidence type="ECO:0000256" key="6">
    <source>
        <dbReference type="HAMAP-Rule" id="MF_00912"/>
    </source>
</evidence>
<proteinExistence type="inferred from homology"/>
<dbReference type="InterPro" id="IPR050487">
    <property type="entry name" value="FtsQ_DivIB"/>
</dbReference>
<dbReference type="AlphaFoldDB" id="A0A2U1D8Z8"/>
<evidence type="ECO:0000256" key="2">
    <source>
        <dbReference type="ARBA" id="ARBA00022618"/>
    </source>
</evidence>
<evidence type="ECO:0000313" key="8">
    <source>
        <dbReference type="EMBL" id="PVY84164.1"/>
    </source>
</evidence>
<comment type="similarity">
    <text evidence="6">Belongs to the FtsQ/DivIB family. DivIB subfamily.</text>
</comment>
<evidence type="ECO:0000259" key="7">
    <source>
        <dbReference type="Pfam" id="PF03799"/>
    </source>
</evidence>
<keyword evidence="2 6" id="KW-0132">Cell division</keyword>
<keyword evidence="1 6" id="KW-1003">Cell membrane</keyword>
<evidence type="ECO:0000256" key="4">
    <source>
        <dbReference type="ARBA" id="ARBA00022989"/>
    </source>
</evidence>
<evidence type="ECO:0000313" key="9">
    <source>
        <dbReference type="Proteomes" id="UP000245433"/>
    </source>
</evidence>
<feature type="domain" description="Cell division protein FtsQ/DivIB C-terminal" evidence="7">
    <location>
        <begin position="118"/>
        <end position="227"/>
    </location>
</feature>
<accession>A0A2U1D8Z8</accession>
<dbReference type="InterPro" id="IPR005548">
    <property type="entry name" value="Cell_div_FtsQ/DivIB_C"/>
</dbReference>
<keyword evidence="5 6" id="KW-0131">Cell cycle</keyword>
<evidence type="ECO:0000256" key="5">
    <source>
        <dbReference type="ARBA" id="ARBA00023306"/>
    </source>
</evidence>
<keyword evidence="4 6" id="KW-1133">Transmembrane helix</keyword>
<comment type="function">
    <text evidence="6">Cell division protein that may be involved in stabilizing or promoting the assembly of the division complex.</text>
</comment>
<evidence type="ECO:0000256" key="1">
    <source>
        <dbReference type="ARBA" id="ARBA00022475"/>
    </source>
</evidence>
<name>A0A2U1D8Z8_9LACO</name>
<comment type="subcellular location">
    <subcellularLocation>
        <location evidence="6">Cell membrane</location>
        <topology evidence="6">Single-pass type II membrane protein</topology>
    </subcellularLocation>
    <text evidence="6">Localizes to the division septum.</text>
</comment>
<dbReference type="GO" id="GO:0005886">
    <property type="term" value="C:plasma membrane"/>
    <property type="evidence" value="ECO:0007669"/>
    <property type="project" value="UniProtKB-SubCell"/>
</dbReference>
<dbReference type="GO" id="GO:0043093">
    <property type="term" value="P:FtsZ-dependent cytokinesis"/>
    <property type="evidence" value="ECO:0007669"/>
    <property type="project" value="UniProtKB-UniRule"/>
</dbReference>
<dbReference type="EMBL" id="QEKT01000005">
    <property type="protein sequence ID" value="PVY84164.1"/>
    <property type="molecule type" value="Genomic_DNA"/>
</dbReference>
<reference evidence="8 9" key="1">
    <citation type="submission" date="2018-04" db="EMBL/GenBank/DDBJ databases">
        <title>Genomic Encyclopedia of Type Strains, Phase IV (KMG-IV): sequencing the most valuable type-strain genomes for metagenomic binning, comparative biology and taxonomic classification.</title>
        <authorList>
            <person name="Goeker M."/>
        </authorList>
    </citation>
    <scope>NUCLEOTIDE SEQUENCE [LARGE SCALE GENOMIC DNA]</scope>
    <source>
        <strain evidence="8 9">DSM 28795</strain>
    </source>
</reference>
<protein>
    <recommendedName>
        <fullName evidence="6">Cell division protein DivIB</fullName>
    </recommendedName>
</protein>
<dbReference type="InterPro" id="IPR026580">
    <property type="entry name" value="DivIB"/>
</dbReference>
<dbReference type="PANTHER" id="PTHR37820">
    <property type="entry name" value="CELL DIVISION PROTEIN DIVIB"/>
    <property type="match status" value="1"/>
</dbReference>
<feature type="transmembrane region" description="Helical" evidence="6">
    <location>
        <begin position="21"/>
        <end position="39"/>
    </location>
</feature>
<comment type="caution">
    <text evidence="8">The sequence shown here is derived from an EMBL/GenBank/DDBJ whole genome shotgun (WGS) entry which is preliminary data.</text>
</comment>
<dbReference type="Pfam" id="PF03799">
    <property type="entry name" value="FtsQ_DivIB_C"/>
    <property type="match status" value="1"/>
</dbReference>
<dbReference type="HAMAP" id="MF_00912">
    <property type="entry name" value="DivIB"/>
    <property type="match status" value="1"/>
</dbReference>
<dbReference type="Gene3D" id="3.40.50.10960">
    <property type="match status" value="1"/>
</dbReference>
<keyword evidence="6" id="KW-0472">Membrane</keyword>
<evidence type="ECO:0000256" key="3">
    <source>
        <dbReference type="ARBA" id="ARBA00022692"/>
    </source>
</evidence>
<gene>
    <name evidence="6" type="primary">divIB</name>
    <name evidence="8" type="ORF">C7384_10542</name>
</gene>
<organism evidence="8 9">
    <name type="scientific">Convivina intestini</name>
    <dbReference type="NCBI Taxonomy" id="1505726"/>
    <lineage>
        <taxon>Bacteria</taxon>
        <taxon>Bacillati</taxon>
        <taxon>Bacillota</taxon>
        <taxon>Bacilli</taxon>
        <taxon>Lactobacillales</taxon>
        <taxon>Lactobacillaceae</taxon>
        <taxon>Convivina</taxon>
    </lineage>
</organism>
<keyword evidence="9" id="KW-1185">Reference proteome</keyword>